<dbReference type="NCBIfam" id="NF002060">
    <property type="entry name" value="PRK00892.1"/>
    <property type="match status" value="1"/>
</dbReference>
<evidence type="ECO:0000256" key="2">
    <source>
        <dbReference type="ARBA" id="ARBA00022556"/>
    </source>
</evidence>
<dbReference type="GO" id="GO:0103118">
    <property type="term" value="F:UDP-3-O-[(3R)-3-hydroxyacyl]-glucosamine N-acyltransferase activity"/>
    <property type="evidence" value="ECO:0007669"/>
    <property type="project" value="UniProtKB-EC"/>
</dbReference>
<dbReference type="GO" id="GO:0009245">
    <property type="term" value="P:lipid A biosynthetic process"/>
    <property type="evidence" value="ECO:0007669"/>
    <property type="project" value="UniProtKB-UniRule"/>
</dbReference>
<comment type="function">
    <text evidence="7">Catalyzes the N-acylation of UDP-3-O-acylglucosamine using 3-hydroxyacyl-ACP as the acyl donor. Is involved in the biosynthesis of lipid A, a phosphorylated glycolipid that anchors the lipopolysaccharide to the outer membrane of the cell.</text>
</comment>
<evidence type="ECO:0000256" key="3">
    <source>
        <dbReference type="ARBA" id="ARBA00022679"/>
    </source>
</evidence>
<evidence type="ECO:0000256" key="6">
    <source>
        <dbReference type="ARBA" id="ARBA00023315"/>
    </source>
</evidence>
<evidence type="ECO:0000256" key="7">
    <source>
        <dbReference type="HAMAP-Rule" id="MF_00523"/>
    </source>
</evidence>
<dbReference type="EC" id="2.3.1.191" evidence="7"/>
<dbReference type="InterPro" id="IPR011004">
    <property type="entry name" value="Trimer_LpxA-like_sf"/>
</dbReference>
<dbReference type="InterPro" id="IPR007691">
    <property type="entry name" value="LpxD"/>
</dbReference>
<dbReference type="NCBIfam" id="TIGR01853">
    <property type="entry name" value="lipid_A_lpxD"/>
    <property type="match status" value="1"/>
</dbReference>
<dbReference type="GO" id="GO:0016410">
    <property type="term" value="F:N-acyltransferase activity"/>
    <property type="evidence" value="ECO:0007669"/>
    <property type="project" value="InterPro"/>
</dbReference>
<keyword evidence="5 7" id="KW-0443">Lipid metabolism</keyword>
<sequence length="339" mass="35608">MKFTAQQIAAAVGGTIEGNPEVAVQDVAPIEKATAGTLCFVGDEKYVPYLAETQASIVLLNRSIAFDGQTNATLIRVDNARGAMASLLTMVQEVMCPKKKGIEQPCFIAEGVEIPEDAYVGAFAYIAKGAKIGKGAQIYPQVYLGENVKIGENTTVFAGARIYYNCIVGDRCIVHSGAVIGADGFGFEPDAQGVLQKVPQIGNVVIGDDIEIGANTCIDRAMMGSTKVGDGSKIDNLVQLGHNVQVGERTMMCAQVGVAGSTEIGSRCILAGQVGVAGHISIADGSIFGAQSGIAGNIRKEGIYMGSPAIDAATFRRCSSAFKNLAEMQRIVYRLDKNK</sequence>
<comment type="similarity">
    <text evidence="7">Belongs to the transferase hexapeptide repeat family. LpxD subfamily.</text>
</comment>
<evidence type="ECO:0000256" key="4">
    <source>
        <dbReference type="ARBA" id="ARBA00022737"/>
    </source>
</evidence>
<gene>
    <name evidence="7" type="primary">lpxD</name>
</gene>
<protein>
    <recommendedName>
        <fullName evidence="7">UDP-3-O-acylglucosamine N-acyltransferase</fullName>
        <ecNumber evidence="7">2.3.1.191</ecNumber>
    </recommendedName>
</protein>
<comment type="pathway">
    <text evidence="7">Bacterial outer membrane biogenesis; LPS lipid A biosynthesis.</text>
</comment>
<evidence type="ECO:0000313" key="9">
    <source>
        <dbReference type="EMBL" id="AIF26847.1"/>
    </source>
</evidence>
<dbReference type="InterPro" id="IPR020573">
    <property type="entry name" value="UDP_GlcNAc_AcTrfase_non-rep"/>
</dbReference>
<comment type="catalytic activity">
    <reaction evidence="7">
        <text>a UDP-3-O-[(3R)-3-hydroxyacyl]-alpha-D-glucosamine + a (3R)-hydroxyacyl-[ACP] = a UDP-2-N,3-O-bis[(3R)-3-hydroxyacyl]-alpha-D-glucosamine + holo-[ACP] + H(+)</text>
        <dbReference type="Rhea" id="RHEA:53836"/>
        <dbReference type="Rhea" id="RHEA-COMP:9685"/>
        <dbReference type="Rhea" id="RHEA-COMP:9945"/>
        <dbReference type="ChEBI" id="CHEBI:15378"/>
        <dbReference type="ChEBI" id="CHEBI:64479"/>
        <dbReference type="ChEBI" id="CHEBI:78827"/>
        <dbReference type="ChEBI" id="CHEBI:137740"/>
        <dbReference type="ChEBI" id="CHEBI:137748"/>
        <dbReference type="EC" id="2.3.1.191"/>
    </reaction>
</comment>
<feature type="active site" description="Proton acceptor" evidence="7">
    <location>
        <position position="242"/>
    </location>
</feature>
<organism evidence="9">
    <name type="scientific">uncultured bacterium fosmid pJB102C1</name>
    <dbReference type="NCBI Taxonomy" id="1478050"/>
    <lineage>
        <taxon>Bacteria</taxon>
        <taxon>environmental samples</taxon>
    </lineage>
</organism>
<dbReference type="CDD" id="cd03352">
    <property type="entry name" value="LbH_LpxD"/>
    <property type="match status" value="1"/>
</dbReference>
<dbReference type="AlphaFoldDB" id="A0A0H3UAV1"/>
<dbReference type="Pfam" id="PF04613">
    <property type="entry name" value="LpxD"/>
    <property type="match status" value="1"/>
</dbReference>
<dbReference type="HAMAP" id="MF_00523">
    <property type="entry name" value="LpxD"/>
    <property type="match status" value="1"/>
</dbReference>
<keyword evidence="1 7" id="KW-0444">Lipid biosynthesis</keyword>
<dbReference type="UniPathway" id="UPA00973"/>
<proteinExistence type="inferred from homology"/>
<accession>A0A0H3UAV1</accession>
<keyword evidence="2 7" id="KW-0441">Lipid A biosynthesis</keyword>
<evidence type="ECO:0000256" key="1">
    <source>
        <dbReference type="ARBA" id="ARBA00022516"/>
    </source>
</evidence>
<reference evidence="9" key="1">
    <citation type="submission" date="2013-08" db="EMBL/GenBank/DDBJ databases">
        <title>Comparison of modified E. coli strains.</title>
        <authorList>
            <person name="Juergensen J."/>
            <person name="Bonge A."/>
            <person name="Streit W.R."/>
        </authorList>
    </citation>
    <scope>NUCLEOTIDE SEQUENCE</scope>
</reference>
<dbReference type="PANTHER" id="PTHR43378:SF2">
    <property type="entry name" value="UDP-3-O-ACYLGLUCOSAMINE N-ACYLTRANSFERASE 1, MITOCHONDRIAL-RELATED"/>
    <property type="match status" value="1"/>
</dbReference>
<dbReference type="Gene3D" id="2.160.10.10">
    <property type="entry name" value="Hexapeptide repeat proteins"/>
    <property type="match status" value="1"/>
</dbReference>
<evidence type="ECO:0000256" key="5">
    <source>
        <dbReference type="ARBA" id="ARBA00023098"/>
    </source>
</evidence>
<comment type="subunit">
    <text evidence="7">Homotrimer.</text>
</comment>
<evidence type="ECO:0000259" key="8">
    <source>
        <dbReference type="Pfam" id="PF04613"/>
    </source>
</evidence>
<dbReference type="Gene3D" id="3.40.1390.10">
    <property type="entry name" value="MurE/MurF, N-terminal domain"/>
    <property type="match status" value="1"/>
</dbReference>
<dbReference type="PANTHER" id="PTHR43378">
    <property type="entry name" value="UDP-3-O-ACYLGLUCOSAMINE N-ACYLTRANSFERASE"/>
    <property type="match status" value="1"/>
</dbReference>
<name>A0A0H3UAV1_9BACT</name>
<keyword evidence="6 7" id="KW-0012">Acyltransferase</keyword>
<dbReference type="SUPFAM" id="SSF51161">
    <property type="entry name" value="Trimeric LpxA-like enzymes"/>
    <property type="match status" value="1"/>
</dbReference>
<dbReference type="EMBL" id="KF540248">
    <property type="protein sequence ID" value="AIF26847.1"/>
    <property type="molecule type" value="Genomic_DNA"/>
</dbReference>
<dbReference type="GO" id="GO:0016020">
    <property type="term" value="C:membrane"/>
    <property type="evidence" value="ECO:0007669"/>
    <property type="project" value="GOC"/>
</dbReference>
<dbReference type="Pfam" id="PF00132">
    <property type="entry name" value="Hexapep"/>
    <property type="match status" value="1"/>
</dbReference>
<feature type="domain" description="UDP-3-O-[3-hydroxymyristoyl] glucosamine N-acyltransferase non-repeat region" evidence="8">
    <location>
        <begin position="22"/>
        <end position="89"/>
    </location>
</feature>
<dbReference type="InterPro" id="IPR001451">
    <property type="entry name" value="Hexapep"/>
</dbReference>
<keyword evidence="3 7" id="KW-0808">Transferase</keyword>
<keyword evidence="4 7" id="KW-0677">Repeat</keyword>